<dbReference type="Proteomes" id="UP000494106">
    <property type="component" value="Unassembled WGS sequence"/>
</dbReference>
<dbReference type="EMBL" id="CADEBC010000485">
    <property type="protein sequence ID" value="CAB3235597.1"/>
    <property type="molecule type" value="Genomic_DNA"/>
</dbReference>
<protein>
    <submittedName>
        <fullName evidence="1">Uncharacterized protein</fullName>
    </submittedName>
</protein>
<dbReference type="OrthoDB" id="8063408at2759"/>
<dbReference type="AlphaFoldDB" id="A0A8S0ZRB4"/>
<accession>A0A8S0ZRB4</accession>
<proteinExistence type="predicted"/>
<gene>
    <name evidence="1" type="ORF">APLA_LOCUS6222</name>
</gene>
<keyword evidence="2" id="KW-1185">Reference proteome</keyword>
<evidence type="ECO:0000313" key="1">
    <source>
        <dbReference type="EMBL" id="CAB3235597.1"/>
    </source>
</evidence>
<evidence type="ECO:0000313" key="2">
    <source>
        <dbReference type="Proteomes" id="UP000494106"/>
    </source>
</evidence>
<reference evidence="1 2" key="1">
    <citation type="submission" date="2020-04" db="EMBL/GenBank/DDBJ databases">
        <authorList>
            <person name="Wallbank WR R."/>
            <person name="Pardo Diaz C."/>
            <person name="Kozak K."/>
            <person name="Martin S."/>
            <person name="Jiggins C."/>
            <person name="Moest M."/>
            <person name="Warren A I."/>
            <person name="Byers J.R.P. K."/>
            <person name="Montejo-Kovacevich G."/>
            <person name="Yen C E."/>
        </authorList>
    </citation>
    <scope>NUCLEOTIDE SEQUENCE [LARGE SCALE GENOMIC DNA]</scope>
</reference>
<dbReference type="PANTHER" id="PTHR46114:SF1">
    <property type="entry name" value="ZAD DOMAIN-CONTAINING PROTEIN"/>
    <property type="match status" value="1"/>
</dbReference>
<organism evidence="1 2">
    <name type="scientific">Arctia plantaginis</name>
    <name type="common">Wood tiger moth</name>
    <name type="synonym">Phalaena plantaginis</name>
    <dbReference type="NCBI Taxonomy" id="874455"/>
    <lineage>
        <taxon>Eukaryota</taxon>
        <taxon>Metazoa</taxon>
        <taxon>Ecdysozoa</taxon>
        <taxon>Arthropoda</taxon>
        <taxon>Hexapoda</taxon>
        <taxon>Insecta</taxon>
        <taxon>Pterygota</taxon>
        <taxon>Neoptera</taxon>
        <taxon>Endopterygota</taxon>
        <taxon>Lepidoptera</taxon>
        <taxon>Glossata</taxon>
        <taxon>Ditrysia</taxon>
        <taxon>Noctuoidea</taxon>
        <taxon>Erebidae</taxon>
        <taxon>Arctiinae</taxon>
        <taxon>Arctia</taxon>
    </lineage>
</organism>
<name>A0A8S0ZRB4_ARCPL</name>
<comment type="caution">
    <text evidence="1">The sequence shown here is derived from an EMBL/GenBank/DDBJ whole genome shotgun (WGS) entry which is preliminary data.</text>
</comment>
<sequence length="233" mass="27481">MPRLQTFLIIIELNDLIRDLNLTKEQSELLASRLKEKKVLAPNTKVTIYRTREKDLLKYFSQENDLVFCQDIKALLNNMGLQQYNPHDWRIFIDSSQRSLKCVLLHNGNKFGSIPIAYSRTFKEAYGNISSVIEKIKYHEHNWQICVDFKMVTFLLGQQSGFTKYPCFICLWDSRDREHHWTQKVWPLREELVPGKQNKIHSPLVNKDRIILPPLHIKLGIMKQFVKALDTNL</sequence>
<dbReference type="PANTHER" id="PTHR46114">
    <property type="entry name" value="APPLE DOMAIN-CONTAINING PROTEIN"/>
    <property type="match status" value="1"/>
</dbReference>